<evidence type="ECO:0000313" key="3">
    <source>
        <dbReference type="Proteomes" id="UP000799764"/>
    </source>
</evidence>
<organism evidence="2 3">
    <name type="scientific">Karstenula rhodostoma CBS 690.94</name>
    <dbReference type="NCBI Taxonomy" id="1392251"/>
    <lineage>
        <taxon>Eukaryota</taxon>
        <taxon>Fungi</taxon>
        <taxon>Dikarya</taxon>
        <taxon>Ascomycota</taxon>
        <taxon>Pezizomycotina</taxon>
        <taxon>Dothideomycetes</taxon>
        <taxon>Pleosporomycetidae</taxon>
        <taxon>Pleosporales</taxon>
        <taxon>Massarineae</taxon>
        <taxon>Didymosphaeriaceae</taxon>
        <taxon>Karstenula</taxon>
    </lineage>
</organism>
<gene>
    <name evidence="2" type="ORF">P171DRAFT_434445</name>
</gene>
<keyword evidence="1" id="KW-0472">Membrane</keyword>
<dbReference type="EMBL" id="MU001505">
    <property type="protein sequence ID" value="KAF2441837.1"/>
    <property type="molecule type" value="Genomic_DNA"/>
</dbReference>
<evidence type="ECO:0000313" key="2">
    <source>
        <dbReference type="EMBL" id="KAF2441837.1"/>
    </source>
</evidence>
<keyword evidence="1" id="KW-1133">Transmembrane helix</keyword>
<comment type="caution">
    <text evidence="2">The sequence shown here is derived from an EMBL/GenBank/DDBJ whole genome shotgun (WGS) entry which is preliminary data.</text>
</comment>
<keyword evidence="3" id="KW-1185">Reference proteome</keyword>
<evidence type="ECO:0000256" key="1">
    <source>
        <dbReference type="SAM" id="Phobius"/>
    </source>
</evidence>
<sequence length="107" mass="11980">MIGVHLVRIATVAISAECTRRLFLCYFWAAVAVHLFVCPFAGYHFVVRVNNQKIRVQPIAHEMLSKIELGLVKRCRGKPCIGPAVISHLVFEIRIGPLKAQALRSKS</sequence>
<protein>
    <submittedName>
        <fullName evidence="2">Uncharacterized protein</fullName>
    </submittedName>
</protein>
<name>A0A9P4PDG4_9PLEO</name>
<reference evidence="2" key="1">
    <citation type="journal article" date="2020" name="Stud. Mycol.">
        <title>101 Dothideomycetes genomes: a test case for predicting lifestyles and emergence of pathogens.</title>
        <authorList>
            <person name="Haridas S."/>
            <person name="Albert R."/>
            <person name="Binder M."/>
            <person name="Bloem J."/>
            <person name="Labutti K."/>
            <person name="Salamov A."/>
            <person name="Andreopoulos B."/>
            <person name="Baker S."/>
            <person name="Barry K."/>
            <person name="Bills G."/>
            <person name="Bluhm B."/>
            <person name="Cannon C."/>
            <person name="Castanera R."/>
            <person name="Culley D."/>
            <person name="Daum C."/>
            <person name="Ezra D."/>
            <person name="Gonzalez J."/>
            <person name="Henrissat B."/>
            <person name="Kuo A."/>
            <person name="Liang C."/>
            <person name="Lipzen A."/>
            <person name="Lutzoni F."/>
            <person name="Magnuson J."/>
            <person name="Mondo S."/>
            <person name="Nolan M."/>
            <person name="Ohm R."/>
            <person name="Pangilinan J."/>
            <person name="Park H.-J."/>
            <person name="Ramirez L."/>
            <person name="Alfaro M."/>
            <person name="Sun H."/>
            <person name="Tritt A."/>
            <person name="Yoshinaga Y."/>
            <person name="Zwiers L.-H."/>
            <person name="Turgeon B."/>
            <person name="Goodwin S."/>
            <person name="Spatafora J."/>
            <person name="Crous P."/>
            <person name="Grigoriev I."/>
        </authorList>
    </citation>
    <scope>NUCLEOTIDE SEQUENCE</scope>
    <source>
        <strain evidence="2">CBS 690.94</strain>
    </source>
</reference>
<keyword evidence="1" id="KW-0812">Transmembrane</keyword>
<accession>A0A9P4PDG4</accession>
<proteinExistence type="predicted"/>
<dbReference type="AlphaFoldDB" id="A0A9P4PDG4"/>
<dbReference type="Proteomes" id="UP000799764">
    <property type="component" value="Unassembled WGS sequence"/>
</dbReference>
<feature type="transmembrane region" description="Helical" evidence="1">
    <location>
        <begin position="26"/>
        <end position="46"/>
    </location>
</feature>